<dbReference type="KEGG" id="cfon:HZU75_12285"/>
<evidence type="ECO:0000259" key="3">
    <source>
        <dbReference type="Pfam" id="PF25800"/>
    </source>
</evidence>
<dbReference type="Pfam" id="PF25800">
    <property type="entry name" value="FimV_N"/>
    <property type="match status" value="1"/>
</dbReference>
<feature type="domain" description="FimV N-terminal" evidence="3">
    <location>
        <begin position="28"/>
        <end position="127"/>
    </location>
</feature>
<feature type="coiled-coil region" evidence="1">
    <location>
        <begin position="258"/>
        <end position="296"/>
    </location>
</feature>
<accession>A0A7D5VBE3</accession>
<organism evidence="4 5">
    <name type="scientific">Chitinibacter fontanus</name>
    <dbReference type="NCBI Taxonomy" id="1737446"/>
    <lineage>
        <taxon>Bacteria</taxon>
        <taxon>Pseudomonadati</taxon>
        <taxon>Pseudomonadota</taxon>
        <taxon>Betaproteobacteria</taxon>
        <taxon>Neisseriales</taxon>
        <taxon>Chitinibacteraceae</taxon>
        <taxon>Chitinibacter</taxon>
    </lineage>
</organism>
<name>A0A7D5VBE3_9NEIS</name>
<evidence type="ECO:0000313" key="4">
    <source>
        <dbReference type="EMBL" id="QLI82240.1"/>
    </source>
</evidence>
<sequence>MKNNILPFALAPIAAVLSMISFSAQAMTIGELQIKSHIGQRFKAEIPYRLNGDERLLEDCNQLRPSESDSTYLGPANLQIVPSGDGSSGVIRVTSQKPADEPIIGFALHVECENINLTRDFTVFLDPAPVVETPVVSSRDFKLVAPKAREPAPAGKASIVQKDTTLPQIAQRYYSPSSAQFARYLEKLQRSNPGIGPEDIIAAGSPIVLPPRPKAKLSPAAENFPAAQNAANLSPEHGQLRLEGAERTLPQTNAKVNADAYVKELEAKVAELSDLRKKLQAEIDALDTRLAQNSKQLQLESGNLAKSVAAIPSSAPAATQVPVVAAASTPVRTTVQSQFAWQWPALGLLGLLGGGVWWWVRRRAEDDSYTNANLGLSVNAFAPAVAAQRQGATQFSLLQHPNSAIEVTDGESSSLEQAQFFLAHGDTLRAIELLQQLVEADPQDVERWLMLFRVYRQQGMKSDYIQLAHRFRAQEPAPAADDWELVRSIGFKLAPEHELFAREESIPTHTVAPSADTPLELAIVNLSSSSSQSPQADSAEQINLIEMFQAAKPVEQRAPVLPATEDVLDNNLIVPPLSNRTSEQEDKSDVEKLDFAVNDIEFEDDNKPVDK</sequence>
<dbReference type="Proteomes" id="UP000510822">
    <property type="component" value="Chromosome"/>
</dbReference>
<gene>
    <name evidence="4" type="ORF">HZU75_12285</name>
</gene>
<dbReference type="Gene3D" id="1.25.40.10">
    <property type="entry name" value="Tetratricopeptide repeat domain"/>
    <property type="match status" value="1"/>
</dbReference>
<protein>
    <recommendedName>
        <fullName evidence="3">FimV N-terminal domain-containing protein</fullName>
    </recommendedName>
</protein>
<dbReference type="AlphaFoldDB" id="A0A7D5VBE3"/>
<dbReference type="RefSeq" id="WP_180306321.1">
    <property type="nucleotide sequence ID" value="NZ_CP058952.1"/>
</dbReference>
<dbReference type="InterPro" id="IPR011990">
    <property type="entry name" value="TPR-like_helical_dom_sf"/>
</dbReference>
<reference evidence="4 5" key="1">
    <citation type="journal article" date="2016" name="Int. J. Syst. Evol. Microbiol.">
        <title>Chitinibacter fontanus sp. nov., isolated from a spring.</title>
        <authorList>
            <person name="Sheu S.Y."/>
            <person name="Li Y.S."/>
            <person name="Young C.C."/>
            <person name="Chen W.M."/>
        </authorList>
    </citation>
    <scope>NUCLEOTIDE SEQUENCE [LARGE SCALE GENOMIC DNA]</scope>
    <source>
        <strain evidence="4 5">STM-7</strain>
    </source>
</reference>
<dbReference type="InterPro" id="IPR057840">
    <property type="entry name" value="FimV_N"/>
</dbReference>
<evidence type="ECO:0000313" key="5">
    <source>
        <dbReference type="Proteomes" id="UP000510822"/>
    </source>
</evidence>
<keyword evidence="5" id="KW-1185">Reference proteome</keyword>
<dbReference type="EMBL" id="CP058952">
    <property type="protein sequence ID" value="QLI82240.1"/>
    <property type="molecule type" value="Genomic_DNA"/>
</dbReference>
<feature type="chain" id="PRO_5028994699" description="FimV N-terminal domain-containing protein" evidence="2">
    <location>
        <begin position="27"/>
        <end position="611"/>
    </location>
</feature>
<keyword evidence="1" id="KW-0175">Coiled coil</keyword>
<feature type="signal peptide" evidence="2">
    <location>
        <begin position="1"/>
        <end position="26"/>
    </location>
</feature>
<proteinExistence type="predicted"/>
<evidence type="ECO:0000256" key="2">
    <source>
        <dbReference type="SAM" id="SignalP"/>
    </source>
</evidence>
<keyword evidence="2" id="KW-0732">Signal</keyword>
<evidence type="ECO:0000256" key="1">
    <source>
        <dbReference type="SAM" id="Coils"/>
    </source>
</evidence>
<dbReference type="SUPFAM" id="SSF48452">
    <property type="entry name" value="TPR-like"/>
    <property type="match status" value="1"/>
</dbReference>